<dbReference type="EMBL" id="QUTF01000743">
    <property type="protein sequence ID" value="RHZ42597.1"/>
    <property type="molecule type" value="Genomic_DNA"/>
</dbReference>
<dbReference type="Proteomes" id="UP000266239">
    <property type="component" value="Unassembled WGS sequence"/>
</dbReference>
<dbReference type="VEuPathDB" id="FungiDB:H257_08146"/>
<name>A0A397ACS1_APHAT</name>
<dbReference type="Proteomes" id="UP000286510">
    <property type="component" value="Unassembled WGS sequence"/>
</dbReference>
<organism evidence="1 5">
    <name type="scientific">Aphanomyces astaci</name>
    <name type="common">Crayfish plague agent</name>
    <dbReference type="NCBI Taxonomy" id="112090"/>
    <lineage>
        <taxon>Eukaryota</taxon>
        <taxon>Sar</taxon>
        <taxon>Stramenopiles</taxon>
        <taxon>Oomycota</taxon>
        <taxon>Saprolegniomycetes</taxon>
        <taxon>Saprolegniales</taxon>
        <taxon>Verrucalvaceae</taxon>
        <taxon>Aphanomyces</taxon>
    </lineage>
</organism>
<protein>
    <submittedName>
        <fullName evidence="1">Uncharacterized protein</fullName>
    </submittedName>
</protein>
<proteinExistence type="predicted"/>
<evidence type="ECO:0000313" key="1">
    <source>
        <dbReference type="EMBL" id="RHY05570.1"/>
    </source>
</evidence>
<evidence type="ECO:0000313" key="4">
    <source>
        <dbReference type="Proteomes" id="UP000265427"/>
    </source>
</evidence>
<sequence length="272" mass="28518">MFQTRGVAGVSSVWSDTPRLVSFLYEARIQCGKGSAGGGHKCGEGFFGGPEGLNLLSEWGRGRYDALVHVCGELMSEVYTEVCVGSGDRSRVALEGQLPGLGWVVLRGGVLGGGAGVLSRAAVSTGSARVCVRAPYVPASGGCVLGFAAGAIPWVEIGEAVTGLVLVIVHSRGTVPGVPEELLAVFQEAAAKGKAESFLTDVVYLSTVVEYAEMFIRRLKLRVDGELYTDFGIGEMALHFSDIVSGEALEKVFVTFPVTLHGAVHDRLAVVV</sequence>
<dbReference type="Proteomes" id="UP000265427">
    <property type="component" value="Unassembled WGS sequence"/>
</dbReference>
<gene>
    <name evidence="1" type="ORF">DYB25_003937</name>
    <name evidence="3" type="ORF">DYB26_003224</name>
    <name evidence="2" type="ORF">DYB36_005189</name>
</gene>
<dbReference type="EMBL" id="QUTA01007853">
    <property type="protein sequence ID" value="RHY05570.1"/>
    <property type="molecule type" value="Genomic_DNA"/>
</dbReference>
<comment type="caution">
    <text evidence="1">The sequence shown here is derived from an EMBL/GenBank/DDBJ whole genome shotgun (WGS) entry which is preliminary data.</text>
</comment>
<accession>A0A397ACS1</accession>
<dbReference type="EMBL" id="QUSZ01005294">
    <property type="protein sequence ID" value="RHY10336.1"/>
    <property type="molecule type" value="Genomic_DNA"/>
</dbReference>
<reference evidence="4 5" key="1">
    <citation type="submission" date="2018-08" db="EMBL/GenBank/DDBJ databases">
        <title>Aphanomyces genome sequencing and annotation.</title>
        <authorList>
            <person name="Minardi D."/>
            <person name="Oidtmann B."/>
            <person name="Van Der Giezen M."/>
            <person name="Studholme D.J."/>
        </authorList>
    </citation>
    <scope>NUCLEOTIDE SEQUENCE [LARGE SCALE GENOMIC DNA]</scope>
    <source>
        <strain evidence="3 6">FDL457</strain>
        <strain evidence="2 4">Kv</strain>
        <strain evidence="1 5">Yx</strain>
    </source>
</reference>
<evidence type="ECO:0000313" key="2">
    <source>
        <dbReference type="EMBL" id="RHY10336.1"/>
    </source>
</evidence>
<evidence type="ECO:0000313" key="6">
    <source>
        <dbReference type="Proteomes" id="UP000286510"/>
    </source>
</evidence>
<dbReference type="AlphaFoldDB" id="A0A397ACS1"/>
<evidence type="ECO:0000313" key="3">
    <source>
        <dbReference type="EMBL" id="RHZ42597.1"/>
    </source>
</evidence>
<evidence type="ECO:0000313" key="5">
    <source>
        <dbReference type="Proteomes" id="UP000266239"/>
    </source>
</evidence>